<dbReference type="Proteomes" id="UP000092596">
    <property type="component" value="Chromosome"/>
</dbReference>
<dbReference type="PROSITE" id="PS00356">
    <property type="entry name" value="HTH_LACI_1"/>
    <property type="match status" value="1"/>
</dbReference>
<evidence type="ECO:0000313" key="6">
    <source>
        <dbReference type="Proteomes" id="UP000092596"/>
    </source>
</evidence>
<dbReference type="SMART" id="SM00354">
    <property type="entry name" value="HTH_LACI"/>
    <property type="match status" value="1"/>
</dbReference>
<protein>
    <recommendedName>
        <fullName evidence="4">HTH lacI-type domain-containing protein</fullName>
    </recommendedName>
</protein>
<dbReference type="GO" id="GO:0003700">
    <property type="term" value="F:DNA-binding transcription factor activity"/>
    <property type="evidence" value="ECO:0007669"/>
    <property type="project" value="TreeGrafter"/>
</dbReference>
<keyword evidence="2" id="KW-0238">DNA-binding</keyword>
<gene>
    <name evidence="5" type="ORF">DAD186_08220</name>
</gene>
<dbReference type="PROSITE" id="PS50932">
    <property type="entry name" value="HTH_LACI_2"/>
    <property type="match status" value="1"/>
</dbReference>
<dbReference type="Gene3D" id="1.10.260.40">
    <property type="entry name" value="lambda repressor-like DNA-binding domains"/>
    <property type="match status" value="1"/>
</dbReference>
<evidence type="ECO:0000259" key="4">
    <source>
        <dbReference type="PROSITE" id="PS50932"/>
    </source>
</evidence>
<accession>A0A1B0ZHJ1</accession>
<dbReference type="InterPro" id="IPR010982">
    <property type="entry name" value="Lambda_DNA-bd_dom_sf"/>
</dbReference>
<evidence type="ECO:0000256" key="1">
    <source>
        <dbReference type="ARBA" id="ARBA00023015"/>
    </source>
</evidence>
<feature type="domain" description="HTH lacI-type" evidence="4">
    <location>
        <begin position="4"/>
        <end position="46"/>
    </location>
</feature>
<dbReference type="AlphaFoldDB" id="A0A1B0ZHJ1"/>
<evidence type="ECO:0000256" key="2">
    <source>
        <dbReference type="ARBA" id="ARBA00023125"/>
    </source>
</evidence>
<dbReference type="PANTHER" id="PTHR30146">
    <property type="entry name" value="LACI-RELATED TRANSCRIPTIONAL REPRESSOR"/>
    <property type="match status" value="1"/>
</dbReference>
<dbReference type="InterPro" id="IPR028082">
    <property type="entry name" value="Peripla_BP_I"/>
</dbReference>
<dbReference type="SUPFAM" id="SSF53822">
    <property type="entry name" value="Periplasmic binding protein-like I"/>
    <property type="match status" value="1"/>
</dbReference>
<sequence>MAKVRLIDIARKAHVSEATVSRVLAGKPGVNASTRDKVLSVARSLGRTDDALDDLAPLVGLVMPNMENPIFPLFLERLEAEAYAADLETLVSINARSEEQEAASMERLIRAGARGIVLVSGQHAHDETSIEHYLALAKRGIKLCLVNGVRPGFDASFISTDDSKAVFLALEHLRHLGHARVGLAVGDEHSWPVRGKVAAFEEYWPHEYGCVAYTDFSFAGGYQAALELYDQGCTAMVCGSDQMAIGAIAAIRDLGLRVPADMSVVGYDDIPLAAHHTPALTTIRQPVPAIARTAIRNVSSAAGESRQAPRAVFVVRPELVVRQTTSPPANTIG</sequence>
<dbReference type="InterPro" id="IPR046335">
    <property type="entry name" value="LacI/GalR-like_sensor"/>
</dbReference>
<organism evidence="5 6">
    <name type="scientific">Dermabacter vaginalis</name>
    <dbReference type="NCBI Taxonomy" id="1630135"/>
    <lineage>
        <taxon>Bacteria</taxon>
        <taxon>Bacillati</taxon>
        <taxon>Actinomycetota</taxon>
        <taxon>Actinomycetes</taxon>
        <taxon>Micrococcales</taxon>
        <taxon>Dermabacteraceae</taxon>
        <taxon>Dermabacter</taxon>
    </lineage>
</organism>
<dbReference type="EMBL" id="CP012117">
    <property type="protein sequence ID" value="ANP27372.1"/>
    <property type="molecule type" value="Genomic_DNA"/>
</dbReference>
<dbReference type="KEGG" id="dva:DAD186_08220"/>
<keyword evidence="1" id="KW-0805">Transcription regulation</keyword>
<dbReference type="CDD" id="cd01392">
    <property type="entry name" value="HTH_LacI"/>
    <property type="match status" value="1"/>
</dbReference>
<keyword evidence="3" id="KW-0804">Transcription</keyword>
<name>A0A1B0ZHJ1_9MICO</name>
<proteinExistence type="predicted"/>
<dbReference type="RefSeq" id="WP_065247592.1">
    <property type="nucleotide sequence ID" value="NZ_CP012117.1"/>
</dbReference>
<dbReference type="InterPro" id="IPR000843">
    <property type="entry name" value="HTH_LacI"/>
</dbReference>
<dbReference type="PANTHER" id="PTHR30146:SF153">
    <property type="entry name" value="LACTOSE OPERON REPRESSOR"/>
    <property type="match status" value="1"/>
</dbReference>
<dbReference type="Pfam" id="PF00356">
    <property type="entry name" value="LacI"/>
    <property type="match status" value="1"/>
</dbReference>
<evidence type="ECO:0000313" key="5">
    <source>
        <dbReference type="EMBL" id="ANP27372.1"/>
    </source>
</evidence>
<dbReference type="GO" id="GO:0000976">
    <property type="term" value="F:transcription cis-regulatory region binding"/>
    <property type="evidence" value="ECO:0007669"/>
    <property type="project" value="TreeGrafter"/>
</dbReference>
<dbReference type="STRING" id="1630135.DAD186_08220"/>
<dbReference type="SUPFAM" id="SSF47413">
    <property type="entry name" value="lambda repressor-like DNA-binding domains"/>
    <property type="match status" value="1"/>
</dbReference>
<dbReference type="Gene3D" id="3.40.50.2300">
    <property type="match status" value="2"/>
</dbReference>
<reference evidence="5 6" key="1">
    <citation type="submission" date="2015-06" db="EMBL/GenBank/DDBJ databases">
        <title>Investigation of pathophysiology for high-risk pregnancy and development of treatment modality based on it.</title>
        <authorList>
            <person name="Kim B.-C."/>
            <person name="Lim S."/>
        </authorList>
    </citation>
    <scope>NUCLEOTIDE SEQUENCE [LARGE SCALE GENOMIC DNA]</scope>
    <source>
        <strain evidence="5 6">AD1-86</strain>
    </source>
</reference>
<dbReference type="CDD" id="cd06267">
    <property type="entry name" value="PBP1_LacI_sugar_binding-like"/>
    <property type="match status" value="1"/>
</dbReference>
<dbReference type="Pfam" id="PF13377">
    <property type="entry name" value="Peripla_BP_3"/>
    <property type="match status" value="1"/>
</dbReference>
<evidence type="ECO:0000256" key="3">
    <source>
        <dbReference type="ARBA" id="ARBA00023163"/>
    </source>
</evidence>
<dbReference type="PATRIC" id="fig|1630135.4.peg.824"/>